<comment type="caution">
    <text evidence="1">The sequence shown here is derived from an EMBL/GenBank/DDBJ whole genome shotgun (WGS) entry which is preliminary data.</text>
</comment>
<name>A0A6A3M292_9STRA</name>
<protein>
    <submittedName>
        <fullName evidence="1">Uncharacterized protein</fullName>
    </submittedName>
</protein>
<evidence type="ECO:0000313" key="3">
    <source>
        <dbReference type="Proteomes" id="UP000434957"/>
    </source>
</evidence>
<evidence type="ECO:0000313" key="4">
    <source>
        <dbReference type="Proteomes" id="UP000435112"/>
    </source>
</evidence>
<evidence type="ECO:0000313" key="1">
    <source>
        <dbReference type="EMBL" id="KAE9022504.1"/>
    </source>
</evidence>
<keyword evidence="3" id="KW-1185">Reference proteome</keyword>
<dbReference type="AlphaFoldDB" id="A0A6A3M292"/>
<dbReference type="EMBL" id="QXFT01000725">
    <property type="protein sequence ID" value="KAE9337088.1"/>
    <property type="molecule type" value="Genomic_DNA"/>
</dbReference>
<gene>
    <name evidence="1" type="ORF">PR002_g11962</name>
    <name evidence="2" type="ORF">PR003_g12175</name>
</gene>
<proteinExistence type="predicted"/>
<evidence type="ECO:0000313" key="2">
    <source>
        <dbReference type="EMBL" id="KAE9337088.1"/>
    </source>
</evidence>
<reference evidence="1 4" key="1">
    <citation type="submission" date="2018-09" db="EMBL/GenBank/DDBJ databases">
        <title>Genomic investigation of the strawberry pathogen Phytophthora fragariae indicates pathogenicity is determined by transcriptional variation in three key races.</title>
        <authorList>
            <person name="Adams T.M."/>
            <person name="Armitage A.D."/>
            <person name="Sobczyk M.K."/>
            <person name="Bates H.J."/>
            <person name="Dunwell J.M."/>
            <person name="Nellist C.F."/>
            <person name="Harrison R.J."/>
        </authorList>
    </citation>
    <scope>NUCLEOTIDE SEQUENCE [LARGE SCALE GENOMIC DNA]</scope>
    <source>
        <strain evidence="1 4">SCRP324</strain>
        <strain evidence="2 3">SCRP333</strain>
    </source>
</reference>
<organism evidence="1 4">
    <name type="scientific">Phytophthora rubi</name>
    <dbReference type="NCBI Taxonomy" id="129364"/>
    <lineage>
        <taxon>Eukaryota</taxon>
        <taxon>Sar</taxon>
        <taxon>Stramenopiles</taxon>
        <taxon>Oomycota</taxon>
        <taxon>Peronosporomycetes</taxon>
        <taxon>Peronosporales</taxon>
        <taxon>Peronosporaceae</taxon>
        <taxon>Phytophthora</taxon>
    </lineage>
</organism>
<sequence>MSECTHKERPQKKKSEECLSLPRCTVCFAGRKLPVTCLLSEATTCRPPDLPQH</sequence>
<dbReference type="Proteomes" id="UP000434957">
    <property type="component" value="Unassembled WGS sequence"/>
</dbReference>
<dbReference type="Proteomes" id="UP000435112">
    <property type="component" value="Unassembled WGS sequence"/>
</dbReference>
<accession>A0A6A3M292</accession>
<dbReference type="EMBL" id="QXFU01000735">
    <property type="protein sequence ID" value="KAE9022504.1"/>
    <property type="molecule type" value="Genomic_DNA"/>
</dbReference>